<proteinExistence type="predicted"/>
<evidence type="ECO:0000313" key="2">
    <source>
        <dbReference type="Proteomes" id="UP000828941"/>
    </source>
</evidence>
<reference evidence="1 2" key="1">
    <citation type="journal article" date="2022" name="DNA Res.">
        <title>Chromosomal-level genome assembly of the orchid tree Bauhinia variegata (Leguminosae; Cercidoideae) supports the allotetraploid origin hypothesis of Bauhinia.</title>
        <authorList>
            <person name="Zhong Y."/>
            <person name="Chen Y."/>
            <person name="Zheng D."/>
            <person name="Pang J."/>
            <person name="Liu Y."/>
            <person name="Luo S."/>
            <person name="Meng S."/>
            <person name="Qian L."/>
            <person name="Wei D."/>
            <person name="Dai S."/>
            <person name="Zhou R."/>
        </authorList>
    </citation>
    <scope>NUCLEOTIDE SEQUENCE [LARGE SCALE GENOMIC DNA]</scope>
    <source>
        <strain evidence="1">BV-YZ2020</strain>
    </source>
</reference>
<organism evidence="1 2">
    <name type="scientific">Bauhinia variegata</name>
    <name type="common">Purple orchid tree</name>
    <name type="synonym">Phanera variegata</name>
    <dbReference type="NCBI Taxonomy" id="167791"/>
    <lineage>
        <taxon>Eukaryota</taxon>
        <taxon>Viridiplantae</taxon>
        <taxon>Streptophyta</taxon>
        <taxon>Embryophyta</taxon>
        <taxon>Tracheophyta</taxon>
        <taxon>Spermatophyta</taxon>
        <taxon>Magnoliopsida</taxon>
        <taxon>eudicotyledons</taxon>
        <taxon>Gunneridae</taxon>
        <taxon>Pentapetalae</taxon>
        <taxon>rosids</taxon>
        <taxon>fabids</taxon>
        <taxon>Fabales</taxon>
        <taxon>Fabaceae</taxon>
        <taxon>Cercidoideae</taxon>
        <taxon>Cercideae</taxon>
        <taxon>Bauhiniinae</taxon>
        <taxon>Bauhinia</taxon>
    </lineage>
</organism>
<evidence type="ECO:0000313" key="1">
    <source>
        <dbReference type="EMBL" id="KAI4354145.1"/>
    </source>
</evidence>
<keyword evidence="2" id="KW-1185">Reference proteome</keyword>
<name>A0ACB9PZL0_BAUVA</name>
<accession>A0ACB9PZL0</accession>
<dbReference type="EMBL" id="CM039427">
    <property type="protein sequence ID" value="KAI4354145.1"/>
    <property type="molecule type" value="Genomic_DNA"/>
</dbReference>
<dbReference type="Proteomes" id="UP000828941">
    <property type="component" value="Chromosome 2"/>
</dbReference>
<sequence>MITKFQKIFDADHDWENLDEINSVAKDAKYLPMDVLVGLTAIRLEDGVTDNIGHILCSALLGSGDPDLYKLLANYSWAKQLLVLRDLEAIRAKIGNNIGHELSSAVLGTGNKNTLKLLNSSSWSQVPPERTLIKPNECKDLWDEYLIEVENAVNKAIKDFEAKKGKWGSCGCGCCDCCTII</sequence>
<comment type="caution">
    <text evidence="1">The sequence shown here is derived from an EMBL/GenBank/DDBJ whole genome shotgun (WGS) entry which is preliminary data.</text>
</comment>
<gene>
    <name evidence="1" type="ORF">L6164_003038</name>
</gene>
<protein>
    <submittedName>
        <fullName evidence="1">Uncharacterized protein</fullName>
    </submittedName>
</protein>